<keyword evidence="2" id="KW-1185">Reference proteome</keyword>
<gene>
    <name evidence="1" type="ORF">SAMN05192534_12350</name>
</gene>
<dbReference type="RefSeq" id="WP_091275595.1">
    <property type="nucleotide sequence ID" value="NZ_FNDK01000023.1"/>
</dbReference>
<name>A0A1G8I941_9BACI</name>
<proteinExistence type="predicted"/>
<dbReference type="AlphaFoldDB" id="A0A1G8I941"/>
<accession>A0A1G8I941</accession>
<organism evidence="1 2">
    <name type="scientific">Alteribacillus persepolensis</name>
    <dbReference type="NCBI Taxonomy" id="568899"/>
    <lineage>
        <taxon>Bacteria</taxon>
        <taxon>Bacillati</taxon>
        <taxon>Bacillota</taxon>
        <taxon>Bacilli</taxon>
        <taxon>Bacillales</taxon>
        <taxon>Bacillaceae</taxon>
        <taxon>Alteribacillus</taxon>
    </lineage>
</organism>
<dbReference type="OrthoDB" id="1707280at2"/>
<reference evidence="1 2" key="1">
    <citation type="submission" date="2016-10" db="EMBL/GenBank/DDBJ databases">
        <authorList>
            <person name="de Groot N.N."/>
        </authorList>
    </citation>
    <scope>NUCLEOTIDE SEQUENCE [LARGE SCALE GENOMIC DNA]</scope>
    <source>
        <strain evidence="1 2">DSM 21632</strain>
    </source>
</reference>
<evidence type="ECO:0000313" key="2">
    <source>
        <dbReference type="Proteomes" id="UP000199163"/>
    </source>
</evidence>
<evidence type="ECO:0000313" key="1">
    <source>
        <dbReference type="EMBL" id="SDI15478.1"/>
    </source>
</evidence>
<dbReference type="STRING" id="568899.SAMN05192534_12350"/>
<dbReference type="Proteomes" id="UP000199163">
    <property type="component" value="Unassembled WGS sequence"/>
</dbReference>
<protein>
    <submittedName>
        <fullName evidence="1">Uncharacterized protein</fullName>
    </submittedName>
</protein>
<dbReference type="EMBL" id="FNDK01000023">
    <property type="protein sequence ID" value="SDI15478.1"/>
    <property type="molecule type" value="Genomic_DNA"/>
</dbReference>
<sequence length="108" mass="12422">MELTEITKEMYETTKRIDKASKEVFKLAKNRAETERIYREALAKEMMKLRNEGIPATQINDLARGNVAYLKFERDLALELHRSALSSLGAIETQASVLQTISRYQETI</sequence>